<dbReference type="Proteomes" id="UP001153148">
    <property type="component" value="Unassembled WGS sequence"/>
</dbReference>
<sequence length="108" mass="12091">MKALMLSSITKWPLLMVLCGRLNKKKQVDEVAPPLSSTLSRRCSTLVRDLVCGVTPCDRNNSNVFTQWVAQPRSVLVQEVPAARGFSFKVRMSGRVLHDEMVYLTLLG</sequence>
<name>A0ABN7PH01_TIMPD</name>
<feature type="chain" id="PRO_5046022714" description="Secreted protein" evidence="1">
    <location>
        <begin position="20"/>
        <end position="108"/>
    </location>
</feature>
<proteinExistence type="predicted"/>
<evidence type="ECO:0008006" key="4">
    <source>
        <dbReference type="Google" id="ProtNLM"/>
    </source>
</evidence>
<comment type="caution">
    <text evidence="2">The sequence shown here is derived from an EMBL/GenBank/DDBJ whole genome shotgun (WGS) entry which is preliminary data.</text>
</comment>
<protein>
    <recommendedName>
        <fullName evidence="4">Secreted protein</fullName>
    </recommendedName>
</protein>
<organism evidence="2 3">
    <name type="scientific">Timema podura</name>
    <name type="common">Walking stick</name>
    <dbReference type="NCBI Taxonomy" id="61482"/>
    <lineage>
        <taxon>Eukaryota</taxon>
        <taxon>Metazoa</taxon>
        <taxon>Ecdysozoa</taxon>
        <taxon>Arthropoda</taxon>
        <taxon>Hexapoda</taxon>
        <taxon>Insecta</taxon>
        <taxon>Pterygota</taxon>
        <taxon>Neoptera</taxon>
        <taxon>Polyneoptera</taxon>
        <taxon>Phasmatodea</taxon>
        <taxon>Timematodea</taxon>
        <taxon>Timematoidea</taxon>
        <taxon>Timematidae</taxon>
        <taxon>Timema</taxon>
    </lineage>
</organism>
<keyword evidence="1" id="KW-0732">Signal</keyword>
<gene>
    <name evidence="2" type="ORF">TPAB3V08_LOCUS11792</name>
</gene>
<accession>A0ABN7PH01</accession>
<feature type="signal peptide" evidence="1">
    <location>
        <begin position="1"/>
        <end position="19"/>
    </location>
</feature>
<dbReference type="EMBL" id="CAJPIN010037456">
    <property type="protein sequence ID" value="CAG2064848.1"/>
    <property type="molecule type" value="Genomic_DNA"/>
</dbReference>
<evidence type="ECO:0000256" key="1">
    <source>
        <dbReference type="SAM" id="SignalP"/>
    </source>
</evidence>
<reference evidence="2" key="1">
    <citation type="submission" date="2021-03" db="EMBL/GenBank/DDBJ databases">
        <authorList>
            <person name="Tran Van P."/>
        </authorList>
    </citation>
    <scope>NUCLEOTIDE SEQUENCE</scope>
</reference>
<feature type="non-terminal residue" evidence="2">
    <location>
        <position position="108"/>
    </location>
</feature>
<evidence type="ECO:0000313" key="2">
    <source>
        <dbReference type="EMBL" id="CAG2064848.1"/>
    </source>
</evidence>
<evidence type="ECO:0000313" key="3">
    <source>
        <dbReference type="Proteomes" id="UP001153148"/>
    </source>
</evidence>
<keyword evidence="3" id="KW-1185">Reference proteome</keyword>